<comment type="caution">
    <text evidence="5">The sequence shown here is derived from an EMBL/GenBank/DDBJ whole genome shotgun (WGS) entry which is preliminary data.</text>
</comment>
<protein>
    <recommendedName>
        <fullName evidence="3 4">Diaminopimelate epimerase</fullName>
        <shortName evidence="3">DAP epimerase</shortName>
        <ecNumber evidence="3 4">5.1.1.7</ecNumber>
    </recommendedName>
    <alternativeName>
        <fullName evidence="3">PLP-independent amino acid racemase</fullName>
    </alternativeName>
</protein>
<feature type="binding site" evidence="3">
    <location>
        <position position="207"/>
    </location>
    <ligand>
        <name>substrate</name>
    </ligand>
</feature>
<feature type="site" description="Could be important to modulate the pK values of the two catalytic cysteine residues" evidence="3">
    <location>
        <position position="225"/>
    </location>
</feature>
<keyword evidence="3" id="KW-0457">Lysine biosynthesis</keyword>
<feature type="binding site" evidence="3">
    <location>
        <position position="60"/>
    </location>
    <ligand>
        <name>substrate</name>
    </ligand>
</feature>
<feature type="active site" description="Proton donor" evidence="3">
    <location>
        <position position="93"/>
    </location>
</feature>
<comment type="subcellular location">
    <subcellularLocation>
        <location evidence="3">Cytoplasm</location>
    </subcellularLocation>
</comment>
<keyword evidence="3" id="KW-0028">Amino-acid biosynthesis</keyword>
<dbReference type="HAMAP" id="MF_00197">
    <property type="entry name" value="DAP_epimerase"/>
    <property type="match status" value="1"/>
</dbReference>
<feature type="site" description="Could be important to modulate the pK values of the two catalytic cysteine residues" evidence="3">
    <location>
        <position position="176"/>
    </location>
</feature>
<dbReference type="SUPFAM" id="SSF54506">
    <property type="entry name" value="Diaminopimelate epimerase-like"/>
    <property type="match status" value="2"/>
</dbReference>
<keyword evidence="3" id="KW-0963">Cytoplasm</keyword>
<dbReference type="Proteomes" id="UP001556196">
    <property type="component" value="Unassembled WGS sequence"/>
</dbReference>
<accession>A0ABV3R1C7</accession>
<comment type="subunit">
    <text evidence="3">Homodimer.</text>
</comment>
<evidence type="ECO:0000256" key="3">
    <source>
        <dbReference type="HAMAP-Rule" id="MF_00197"/>
    </source>
</evidence>
<feature type="active site" description="Proton acceptor" evidence="3">
    <location>
        <position position="234"/>
    </location>
</feature>
<gene>
    <name evidence="3 5" type="primary">dapF</name>
    <name evidence="5" type="ORF">ABUE31_14125</name>
</gene>
<dbReference type="GO" id="GO:0008837">
    <property type="term" value="F:diaminopimelate epimerase activity"/>
    <property type="evidence" value="ECO:0007669"/>
    <property type="project" value="UniProtKB-EC"/>
</dbReference>
<dbReference type="EC" id="5.1.1.7" evidence="3 4"/>
<comment type="similarity">
    <text evidence="1 3">Belongs to the diaminopimelate epimerase family.</text>
</comment>
<dbReference type="EMBL" id="JBFOCI010000004">
    <property type="protein sequence ID" value="MEW9807126.1"/>
    <property type="molecule type" value="Genomic_DNA"/>
</dbReference>
<dbReference type="PANTHER" id="PTHR31689">
    <property type="entry name" value="DIAMINOPIMELATE EPIMERASE, CHLOROPLASTIC"/>
    <property type="match status" value="1"/>
</dbReference>
<evidence type="ECO:0000313" key="5">
    <source>
        <dbReference type="EMBL" id="MEW9807126.1"/>
    </source>
</evidence>
<dbReference type="PANTHER" id="PTHR31689:SF0">
    <property type="entry name" value="DIAMINOPIMELATE EPIMERASE"/>
    <property type="match status" value="1"/>
</dbReference>
<dbReference type="InterPro" id="IPR001653">
    <property type="entry name" value="DAP_epimerase_DapF"/>
</dbReference>
<feature type="binding site" evidence="3">
    <location>
        <position position="174"/>
    </location>
    <ligand>
        <name>substrate</name>
    </ligand>
</feature>
<dbReference type="Pfam" id="PF01678">
    <property type="entry name" value="DAP_epimerase"/>
    <property type="match status" value="2"/>
</dbReference>
<evidence type="ECO:0000313" key="6">
    <source>
        <dbReference type="Proteomes" id="UP001556196"/>
    </source>
</evidence>
<evidence type="ECO:0000256" key="2">
    <source>
        <dbReference type="ARBA" id="ARBA00023235"/>
    </source>
</evidence>
<feature type="binding site" evidence="3">
    <location>
        <position position="84"/>
    </location>
    <ligand>
        <name>substrate</name>
    </ligand>
</feature>
<comment type="function">
    <text evidence="3">Catalyzes the stereoinversion of LL-2,6-diaminopimelate (L,L-DAP) to meso-diaminopimelate (meso-DAP), a precursor of L-lysine and an essential component of the bacterial peptidoglycan.</text>
</comment>
<feature type="binding site" evidence="3">
    <location>
        <begin position="235"/>
        <end position="236"/>
    </location>
    <ligand>
        <name>substrate</name>
    </ligand>
</feature>
<proteinExistence type="inferred from homology"/>
<dbReference type="RefSeq" id="WP_367724286.1">
    <property type="nucleotide sequence ID" value="NZ_JBFOCI010000004.1"/>
</dbReference>
<feature type="binding site" evidence="3">
    <location>
        <begin position="94"/>
        <end position="95"/>
    </location>
    <ligand>
        <name>substrate</name>
    </ligand>
</feature>
<comment type="pathway">
    <text evidence="3">Amino-acid biosynthesis; L-lysine biosynthesis via DAP pathway; DL-2,6-diaminopimelate from LL-2,6-diaminopimelate: step 1/1.</text>
</comment>
<feature type="binding site" evidence="3">
    <location>
        <begin position="225"/>
        <end position="226"/>
    </location>
    <ligand>
        <name>substrate</name>
    </ligand>
</feature>
<keyword evidence="6" id="KW-1185">Reference proteome</keyword>
<dbReference type="Gene3D" id="3.10.310.10">
    <property type="entry name" value="Diaminopimelate Epimerase, Chain A, domain 1"/>
    <property type="match status" value="2"/>
</dbReference>
<sequence length="297" mass="31815">MHFDVAHFFEAPPAALRPFVKMHGLGNHFVIFDRRTDRRAFRNADIVRICDARIGVGGDQLLTIEPPSPEGIAGGAYARMRIFNIDGREVSACGNATRCVAHLLFRENGGSALVLETGAGMLNCRRTGSLEVSVELGPIGWNWRDFPLAREVDMRNLPVRSGPLQNGTALWIGNPHAVFFVDSLAEVDLARHAAPIHDDPLFPEGVNVGVAELVDAGTIRLAVWERPGIATRACGTGACVAAFAARQKGLSASDRFNVHLPGGRLTVELQGTMAVMSGPVATCCAGVVEAEPVADFE</sequence>
<comment type="catalytic activity">
    <reaction evidence="3">
        <text>(2S,6S)-2,6-diaminopimelate = meso-2,6-diaminopimelate</text>
        <dbReference type="Rhea" id="RHEA:15393"/>
        <dbReference type="ChEBI" id="CHEBI:57609"/>
        <dbReference type="ChEBI" id="CHEBI:57791"/>
        <dbReference type="EC" id="5.1.1.7"/>
    </reaction>
</comment>
<keyword evidence="2 3" id="KW-0413">Isomerase</keyword>
<feature type="binding site" evidence="3">
    <location>
        <position position="27"/>
    </location>
    <ligand>
        <name>substrate</name>
    </ligand>
</feature>
<reference evidence="5 6" key="1">
    <citation type="submission" date="2024-06" db="EMBL/GenBank/DDBJ databases">
        <authorList>
            <person name="Tuo L."/>
        </authorList>
    </citation>
    <scope>NUCLEOTIDE SEQUENCE [LARGE SCALE GENOMIC DNA]</scope>
    <source>
        <strain evidence="5 6">ZMM04-5</strain>
    </source>
</reference>
<organism evidence="5 6">
    <name type="scientific">Mesorhizobium marinum</name>
    <dbReference type="NCBI Taxonomy" id="3228790"/>
    <lineage>
        <taxon>Bacteria</taxon>
        <taxon>Pseudomonadati</taxon>
        <taxon>Pseudomonadota</taxon>
        <taxon>Alphaproteobacteria</taxon>
        <taxon>Hyphomicrobiales</taxon>
        <taxon>Phyllobacteriaceae</taxon>
        <taxon>Mesorhizobium</taxon>
    </lineage>
</organism>
<dbReference type="NCBIfam" id="TIGR00652">
    <property type="entry name" value="DapF"/>
    <property type="match status" value="1"/>
</dbReference>
<name>A0ABV3R1C7_9HYPH</name>
<evidence type="ECO:0000256" key="4">
    <source>
        <dbReference type="NCBIfam" id="TIGR00652"/>
    </source>
</evidence>
<evidence type="ECO:0000256" key="1">
    <source>
        <dbReference type="ARBA" id="ARBA00010219"/>
    </source>
</evidence>